<evidence type="ECO:0000313" key="5">
    <source>
        <dbReference type="Proteomes" id="UP000824469"/>
    </source>
</evidence>
<reference evidence="4 5" key="1">
    <citation type="journal article" date="2021" name="Nat. Plants">
        <title>The Taxus genome provides insights into paclitaxel biosynthesis.</title>
        <authorList>
            <person name="Xiong X."/>
            <person name="Gou J."/>
            <person name="Liao Q."/>
            <person name="Li Y."/>
            <person name="Zhou Q."/>
            <person name="Bi G."/>
            <person name="Li C."/>
            <person name="Du R."/>
            <person name="Wang X."/>
            <person name="Sun T."/>
            <person name="Guo L."/>
            <person name="Liang H."/>
            <person name="Lu P."/>
            <person name="Wu Y."/>
            <person name="Zhang Z."/>
            <person name="Ro D.K."/>
            <person name="Shang Y."/>
            <person name="Huang S."/>
            <person name="Yan J."/>
        </authorList>
    </citation>
    <scope>NUCLEOTIDE SEQUENCE [LARGE SCALE GENOMIC DNA]</scope>
    <source>
        <strain evidence="4">Ta-2019</strain>
    </source>
</reference>
<dbReference type="EMBL" id="JAHRHJ020000001">
    <property type="protein sequence ID" value="KAH9330767.1"/>
    <property type="molecule type" value="Genomic_DNA"/>
</dbReference>
<feature type="coiled-coil region" evidence="2">
    <location>
        <begin position="26"/>
        <end position="53"/>
    </location>
</feature>
<dbReference type="PANTHER" id="PTHR31301:SF206">
    <property type="entry name" value="LOB DOMAIN-CONTAINING PROTEIN 1"/>
    <property type="match status" value="1"/>
</dbReference>
<feature type="non-terminal residue" evidence="4">
    <location>
        <position position="1"/>
    </location>
</feature>
<feature type="domain" description="LOB" evidence="3">
    <location>
        <begin position="4"/>
        <end position="51"/>
    </location>
</feature>
<feature type="non-terminal residue" evidence="4">
    <location>
        <position position="53"/>
    </location>
</feature>
<keyword evidence="2" id="KW-0175">Coiled coil</keyword>
<dbReference type="Pfam" id="PF03195">
    <property type="entry name" value="LOB"/>
    <property type="match status" value="1"/>
</dbReference>
<accession>A0AA38GZE0</accession>
<comment type="caution">
    <text evidence="4">The sequence shown here is derived from an EMBL/GenBank/DDBJ whole genome shotgun (WGS) entry which is preliminary data.</text>
</comment>
<evidence type="ECO:0000259" key="3">
    <source>
        <dbReference type="Pfam" id="PF03195"/>
    </source>
</evidence>
<keyword evidence="5" id="KW-1185">Reference proteome</keyword>
<sequence length="53" mass="5682">CCGAEQRADAVNSMVCEASARVQDPIHGITSAVHQMEKKIAELESQLAARQAE</sequence>
<comment type="similarity">
    <text evidence="1">Belongs to the LOB domain-containing protein family.</text>
</comment>
<proteinExistence type="inferred from homology"/>
<dbReference type="PANTHER" id="PTHR31301">
    <property type="entry name" value="LOB DOMAIN-CONTAINING PROTEIN 4-RELATED"/>
    <property type="match status" value="1"/>
</dbReference>
<evidence type="ECO:0000313" key="4">
    <source>
        <dbReference type="EMBL" id="KAH9330767.1"/>
    </source>
</evidence>
<dbReference type="AlphaFoldDB" id="A0AA38GZE0"/>
<dbReference type="Proteomes" id="UP000824469">
    <property type="component" value="Unassembled WGS sequence"/>
</dbReference>
<gene>
    <name evidence="4" type="ORF">KI387_002875</name>
</gene>
<evidence type="ECO:0000256" key="2">
    <source>
        <dbReference type="SAM" id="Coils"/>
    </source>
</evidence>
<name>A0AA38GZE0_TAXCH</name>
<organism evidence="4 5">
    <name type="scientific">Taxus chinensis</name>
    <name type="common">Chinese yew</name>
    <name type="synonym">Taxus wallichiana var. chinensis</name>
    <dbReference type="NCBI Taxonomy" id="29808"/>
    <lineage>
        <taxon>Eukaryota</taxon>
        <taxon>Viridiplantae</taxon>
        <taxon>Streptophyta</taxon>
        <taxon>Embryophyta</taxon>
        <taxon>Tracheophyta</taxon>
        <taxon>Spermatophyta</taxon>
        <taxon>Pinopsida</taxon>
        <taxon>Pinidae</taxon>
        <taxon>Conifers II</taxon>
        <taxon>Cupressales</taxon>
        <taxon>Taxaceae</taxon>
        <taxon>Taxus</taxon>
    </lineage>
</organism>
<protein>
    <recommendedName>
        <fullName evidence="3">LOB domain-containing protein</fullName>
    </recommendedName>
</protein>
<dbReference type="InterPro" id="IPR004883">
    <property type="entry name" value="LOB"/>
</dbReference>
<evidence type="ECO:0000256" key="1">
    <source>
        <dbReference type="ARBA" id="ARBA00005474"/>
    </source>
</evidence>